<protein>
    <submittedName>
        <fullName evidence="1">Uncharacterized protein</fullName>
    </submittedName>
</protein>
<reference evidence="1" key="1">
    <citation type="submission" date="2017-05" db="UniProtKB">
        <authorList>
            <consortium name="EnsemblMetazoa"/>
        </authorList>
    </citation>
    <scope>IDENTIFICATION</scope>
</reference>
<sequence length="58" mass="6433">MAPSAKKVSSLYSGIEELVNGTNSISLYTFSTYRNCCRTSCVYYYEAVVYSKGAFIPV</sequence>
<organism evidence="1">
    <name type="scientific">Amphimedon queenslandica</name>
    <name type="common">Sponge</name>
    <dbReference type="NCBI Taxonomy" id="400682"/>
    <lineage>
        <taxon>Eukaryota</taxon>
        <taxon>Metazoa</taxon>
        <taxon>Porifera</taxon>
        <taxon>Demospongiae</taxon>
        <taxon>Heteroscleromorpha</taxon>
        <taxon>Haplosclerida</taxon>
        <taxon>Niphatidae</taxon>
        <taxon>Amphimedon</taxon>
    </lineage>
</organism>
<dbReference type="AlphaFoldDB" id="A0A1X7UPT0"/>
<evidence type="ECO:0000313" key="1">
    <source>
        <dbReference type="EnsemblMetazoa" id="Aqu2.1.29768_001"/>
    </source>
</evidence>
<name>A0A1X7UPT0_AMPQE</name>
<accession>A0A1X7UPT0</accession>
<dbReference type="InParanoid" id="A0A1X7UPT0"/>
<proteinExistence type="predicted"/>
<dbReference type="EnsemblMetazoa" id="Aqu2.1.29768_001">
    <property type="protein sequence ID" value="Aqu2.1.29768_001"/>
    <property type="gene ID" value="Aqu2.1.29768"/>
</dbReference>